<protein>
    <recommendedName>
        <fullName evidence="6">tRNA(Ile)-lysidine synthase</fullName>
        <ecNumber evidence="6">6.3.4.19</ecNumber>
    </recommendedName>
    <alternativeName>
        <fullName evidence="6">tRNA(Ile)-2-lysyl-cytidine synthase</fullName>
    </alternativeName>
    <alternativeName>
        <fullName evidence="6">tRNA(Ile)-lysidine synthetase</fullName>
    </alternativeName>
</protein>
<evidence type="ECO:0000259" key="7">
    <source>
        <dbReference type="Pfam" id="PF01171"/>
    </source>
</evidence>
<dbReference type="AlphaFoldDB" id="A0A2K9EE05"/>
<dbReference type="NCBIfam" id="TIGR02432">
    <property type="entry name" value="lysidine_TilS_N"/>
    <property type="match status" value="1"/>
</dbReference>
<dbReference type="EMBL" id="CP025408">
    <property type="protein sequence ID" value="AUH32539.1"/>
    <property type="molecule type" value="Genomic_DNA"/>
</dbReference>
<evidence type="ECO:0000313" key="9">
    <source>
        <dbReference type="Proteomes" id="UP000233742"/>
    </source>
</evidence>
<feature type="binding site" evidence="6">
    <location>
        <begin position="34"/>
        <end position="39"/>
    </location>
    <ligand>
        <name>ATP</name>
        <dbReference type="ChEBI" id="CHEBI:30616"/>
    </ligand>
</feature>
<dbReference type="KEGG" id="paro:CUV01_03290"/>
<dbReference type="RefSeq" id="WP_101459214.1">
    <property type="nucleotide sequence ID" value="NZ_CP025408.1"/>
</dbReference>
<dbReference type="PANTHER" id="PTHR43033:SF1">
    <property type="entry name" value="TRNA(ILE)-LYSIDINE SYNTHASE-RELATED"/>
    <property type="match status" value="1"/>
</dbReference>
<sequence length="421" mass="45278">MSDPVSVGDDVTAQVHTVLDRLAGDLPALGIALSGGGDSTALMHLVASWARGRRIMAATVDHGLRDDSAAEAQTAHRAALALDIPHATLLWRRDTDAGNLMAGARDARLRLLSGWAQRNDLPAIVLGHTQDDQAETLLMRLARGAGVDGLAGMADWRDAFGLRWLRPMLGVGRAELRDWLGARGASWIDDPSNDDDSYDRVRIRKAMAATELGARQLAMAADNIASARDALQFYAAEAAGDAIASNASLILPRRPFTRSPPEIHRRLIIAATRWITGADYPPRRSTVSHALAGIAAGNRVTMDGALFEPSGDRIFVIREPAAAHRAPAVQAEPEESAVIWDKRWRVEGLTPGQHVSALGLESLSLPEAGWRASGMGRDEAAATPAIWQDQRLIAAPVLRRSSHLARPLRGSDAFRSVIFAH</sequence>
<accession>A0A2K9EE05</accession>
<name>A0A2K9EE05_9RHOB</name>
<keyword evidence="4 6" id="KW-0067">ATP-binding</keyword>
<gene>
    <name evidence="6 8" type="primary">tilS</name>
    <name evidence="8" type="ORF">CUV01_03290</name>
</gene>
<keyword evidence="1 6" id="KW-0436">Ligase</keyword>
<evidence type="ECO:0000256" key="2">
    <source>
        <dbReference type="ARBA" id="ARBA00022694"/>
    </source>
</evidence>
<dbReference type="Pfam" id="PF01171">
    <property type="entry name" value="ATP_bind_3"/>
    <property type="match status" value="1"/>
</dbReference>
<keyword evidence="3 6" id="KW-0547">Nucleotide-binding</keyword>
<dbReference type="HAMAP" id="MF_01161">
    <property type="entry name" value="tRNA_Ile_lys_synt"/>
    <property type="match status" value="1"/>
</dbReference>
<evidence type="ECO:0000313" key="8">
    <source>
        <dbReference type="EMBL" id="AUH32539.1"/>
    </source>
</evidence>
<evidence type="ECO:0000256" key="3">
    <source>
        <dbReference type="ARBA" id="ARBA00022741"/>
    </source>
</evidence>
<evidence type="ECO:0000256" key="5">
    <source>
        <dbReference type="ARBA" id="ARBA00048539"/>
    </source>
</evidence>
<organism evidence="8 9">
    <name type="scientific">Paracoccus tegillarcae</name>
    <dbReference type="NCBI Taxonomy" id="1529068"/>
    <lineage>
        <taxon>Bacteria</taxon>
        <taxon>Pseudomonadati</taxon>
        <taxon>Pseudomonadota</taxon>
        <taxon>Alphaproteobacteria</taxon>
        <taxon>Rhodobacterales</taxon>
        <taxon>Paracoccaceae</taxon>
        <taxon>Paracoccus</taxon>
    </lineage>
</organism>
<dbReference type="InterPro" id="IPR011063">
    <property type="entry name" value="TilS/TtcA_N"/>
</dbReference>
<comment type="similarity">
    <text evidence="6">Belongs to the tRNA(Ile)-lysidine synthase family.</text>
</comment>
<comment type="catalytic activity">
    <reaction evidence="5 6">
        <text>cytidine(34) in tRNA(Ile2) + L-lysine + ATP = lysidine(34) in tRNA(Ile2) + AMP + diphosphate + H(+)</text>
        <dbReference type="Rhea" id="RHEA:43744"/>
        <dbReference type="Rhea" id="RHEA-COMP:10625"/>
        <dbReference type="Rhea" id="RHEA-COMP:10670"/>
        <dbReference type="ChEBI" id="CHEBI:15378"/>
        <dbReference type="ChEBI" id="CHEBI:30616"/>
        <dbReference type="ChEBI" id="CHEBI:32551"/>
        <dbReference type="ChEBI" id="CHEBI:33019"/>
        <dbReference type="ChEBI" id="CHEBI:82748"/>
        <dbReference type="ChEBI" id="CHEBI:83665"/>
        <dbReference type="ChEBI" id="CHEBI:456215"/>
        <dbReference type="EC" id="6.3.4.19"/>
    </reaction>
</comment>
<dbReference type="InterPro" id="IPR012795">
    <property type="entry name" value="tRNA_Ile_lys_synt_N"/>
</dbReference>
<dbReference type="GO" id="GO:0006400">
    <property type="term" value="P:tRNA modification"/>
    <property type="evidence" value="ECO:0007669"/>
    <property type="project" value="UniProtKB-UniRule"/>
</dbReference>
<dbReference type="GO" id="GO:0032267">
    <property type="term" value="F:tRNA(Ile)-lysidine synthase activity"/>
    <property type="evidence" value="ECO:0007669"/>
    <property type="project" value="UniProtKB-EC"/>
</dbReference>
<keyword evidence="6" id="KW-0963">Cytoplasm</keyword>
<evidence type="ECO:0000256" key="1">
    <source>
        <dbReference type="ARBA" id="ARBA00022598"/>
    </source>
</evidence>
<keyword evidence="9" id="KW-1185">Reference proteome</keyword>
<keyword evidence="2 6" id="KW-0819">tRNA processing</keyword>
<dbReference type="CDD" id="cd01992">
    <property type="entry name" value="TilS_N"/>
    <property type="match status" value="1"/>
</dbReference>
<dbReference type="OrthoDB" id="9807403at2"/>
<dbReference type="InterPro" id="IPR014729">
    <property type="entry name" value="Rossmann-like_a/b/a_fold"/>
</dbReference>
<dbReference type="Gene3D" id="3.40.50.620">
    <property type="entry name" value="HUPs"/>
    <property type="match status" value="1"/>
</dbReference>
<dbReference type="InterPro" id="IPR012094">
    <property type="entry name" value="tRNA_Ile_lys_synt"/>
</dbReference>
<comment type="subcellular location">
    <subcellularLocation>
        <location evidence="6">Cytoplasm</location>
    </subcellularLocation>
</comment>
<proteinExistence type="inferred from homology"/>
<dbReference type="GO" id="GO:0005524">
    <property type="term" value="F:ATP binding"/>
    <property type="evidence" value="ECO:0007669"/>
    <property type="project" value="UniProtKB-UniRule"/>
</dbReference>
<dbReference type="SUPFAM" id="SSF52402">
    <property type="entry name" value="Adenine nucleotide alpha hydrolases-like"/>
    <property type="match status" value="1"/>
</dbReference>
<dbReference type="Proteomes" id="UP000233742">
    <property type="component" value="Chromosome"/>
</dbReference>
<evidence type="ECO:0000256" key="6">
    <source>
        <dbReference type="HAMAP-Rule" id="MF_01161"/>
    </source>
</evidence>
<dbReference type="GO" id="GO:0005737">
    <property type="term" value="C:cytoplasm"/>
    <property type="evidence" value="ECO:0007669"/>
    <property type="project" value="UniProtKB-SubCell"/>
</dbReference>
<evidence type="ECO:0000256" key="4">
    <source>
        <dbReference type="ARBA" id="ARBA00022840"/>
    </source>
</evidence>
<feature type="domain" description="tRNA(Ile)-lysidine/2-thiocytidine synthase N-terminal" evidence="7">
    <location>
        <begin position="30"/>
        <end position="205"/>
    </location>
</feature>
<comment type="function">
    <text evidence="6">Ligates lysine onto the cytidine present at position 34 of the AUA codon-specific tRNA(Ile) that contains the anticodon CAU, in an ATP-dependent manner. Cytidine is converted to lysidine, thus changing the amino acid specificity of the tRNA from methionine to isoleucine.</text>
</comment>
<dbReference type="EC" id="6.3.4.19" evidence="6"/>
<comment type="domain">
    <text evidence="6">The N-terminal region contains the highly conserved SGGXDS motif, predicted to be a P-loop motif involved in ATP binding.</text>
</comment>
<dbReference type="PANTHER" id="PTHR43033">
    <property type="entry name" value="TRNA(ILE)-LYSIDINE SYNTHASE-RELATED"/>
    <property type="match status" value="1"/>
</dbReference>
<reference evidence="8 9" key="1">
    <citation type="submission" date="2017-12" db="EMBL/GenBank/DDBJ databases">
        <authorList>
            <person name="Hurst M.R.H."/>
        </authorList>
    </citation>
    <scope>NUCLEOTIDE SEQUENCE [LARGE SCALE GENOMIC DNA]</scope>
    <source>
        <strain evidence="8 9">BM15</strain>
    </source>
</reference>